<evidence type="ECO:0000313" key="3">
    <source>
        <dbReference type="Proteomes" id="UP000245910"/>
    </source>
</evidence>
<proteinExistence type="predicted"/>
<reference evidence="3" key="1">
    <citation type="submission" date="2014-10" db="EMBL/GenBank/DDBJ databases">
        <authorList>
            <person name="King R."/>
        </authorList>
    </citation>
    <scope>NUCLEOTIDE SEQUENCE [LARGE SCALE GENOMIC DNA]</scope>
    <source>
        <strain evidence="3">A3/5</strain>
    </source>
</reference>
<dbReference type="AlphaFoldDB" id="A0A2L2TCF0"/>
<dbReference type="Proteomes" id="UP000245910">
    <property type="component" value="Chromosome II"/>
</dbReference>
<sequence>MSSALYFLAISCGISICRVLMQISSHSDRNLDHMSNLNHTFIYNNKTLVTFSPEFPMDVLSMSEFSDFKRGVLHSVLIGITAVTAIANTTLAVAVSRKIRLYDSKTNTLVLVPEPGKIYAEVLNNNIWVLLGLQICLMFSSSAFRSKRCKEAGTDKKCDRMGYAFICFSVIFIAMIFQCWNLWRFSRKYAPPRDDAIELNDYPPPADATQGCGQEHTAAPAPPYAAYLHRHV</sequence>
<name>A0A2L2TCF0_9HYPO</name>
<protein>
    <submittedName>
        <fullName evidence="2">Uncharacterized protein</fullName>
    </submittedName>
</protein>
<dbReference type="EMBL" id="LN649230">
    <property type="protein sequence ID" value="CEI60656.1"/>
    <property type="molecule type" value="Genomic_DNA"/>
</dbReference>
<keyword evidence="1" id="KW-0812">Transmembrane</keyword>
<keyword evidence="1" id="KW-0472">Membrane</keyword>
<evidence type="ECO:0000313" key="2">
    <source>
        <dbReference type="EMBL" id="CEI60656.1"/>
    </source>
</evidence>
<feature type="transmembrane region" description="Helical" evidence="1">
    <location>
        <begin position="163"/>
        <end position="183"/>
    </location>
</feature>
<keyword evidence="1" id="KW-1133">Transmembrane helix</keyword>
<feature type="transmembrane region" description="Helical" evidence="1">
    <location>
        <begin position="72"/>
        <end position="95"/>
    </location>
</feature>
<keyword evidence="3" id="KW-1185">Reference proteome</keyword>
<accession>A0A2L2TCF0</accession>
<organism evidence="2 3">
    <name type="scientific">Fusarium venenatum</name>
    <dbReference type="NCBI Taxonomy" id="56646"/>
    <lineage>
        <taxon>Eukaryota</taxon>
        <taxon>Fungi</taxon>
        <taxon>Dikarya</taxon>
        <taxon>Ascomycota</taxon>
        <taxon>Pezizomycotina</taxon>
        <taxon>Sordariomycetes</taxon>
        <taxon>Hypocreomycetidae</taxon>
        <taxon>Hypocreales</taxon>
        <taxon>Nectriaceae</taxon>
        <taxon>Fusarium</taxon>
    </lineage>
</organism>
<evidence type="ECO:0000256" key="1">
    <source>
        <dbReference type="SAM" id="Phobius"/>
    </source>
</evidence>
<feature type="transmembrane region" description="Helical" evidence="1">
    <location>
        <begin position="127"/>
        <end position="143"/>
    </location>
</feature>